<dbReference type="InterPro" id="IPR007530">
    <property type="entry name" value="Aminoglycoside_adenylylTfrase"/>
</dbReference>
<gene>
    <name evidence="1" type="primary">ant(6)</name>
    <name evidence="1" type="ORF">P9B03_01160</name>
</gene>
<sequence>MRTEAEMFQIFSDFAMEDERIRIFVLEGSRTNANIPKDSYQDYDVSFFVTDMSTYLDNDDWLQAFGELVFVQKPEDMELFPAEFEHYFTYIMYFADGIKVDLSLIPLTELTNYFQESDGLVEVLLDKDKRIAHEILATDKKYWLTQPSARSFDDCCNEFWSVATYVAKGLCRNEFLFAIDHLHNNVRQELLRMLAWKIGIQKGFTFSVGKNYKFIHQHLLAEEYEKLLSTYATAGVEQTWLAFEQCCQMFRNASRQVAEKLGYSYPNYDENITAWIENTYKKGND</sequence>
<dbReference type="Proteomes" id="UP001344888">
    <property type="component" value="Unassembled WGS sequence"/>
</dbReference>
<accession>A0AAW9NQG9</accession>
<dbReference type="Gene3D" id="1.20.120.330">
    <property type="entry name" value="Nucleotidyltransferases domain 2"/>
    <property type="match status" value="1"/>
</dbReference>
<dbReference type="Pfam" id="PF04439">
    <property type="entry name" value="Adenyl_transf"/>
    <property type="match status" value="1"/>
</dbReference>
<evidence type="ECO:0000313" key="2">
    <source>
        <dbReference type="Proteomes" id="UP001344888"/>
    </source>
</evidence>
<dbReference type="Gene3D" id="3.30.460.10">
    <property type="entry name" value="Beta Polymerase, domain 2"/>
    <property type="match status" value="1"/>
</dbReference>
<reference evidence="1 2" key="1">
    <citation type="submission" date="2023-03" db="EMBL/GenBank/DDBJ databases">
        <title>Bacillus Genome Sequencing.</title>
        <authorList>
            <person name="Dunlap C."/>
        </authorList>
    </citation>
    <scope>NUCLEOTIDE SEQUENCE [LARGE SCALE GENOMIC DNA]</scope>
    <source>
        <strain evidence="1 2">B-59205</strain>
    </source>
</reference>
<dbReference type="NCBIfam" id="NF033084">
    <property type="entry name" value="ANT_6"/>
    <property type="match status" value="1"/>
</dbReference>
<dbReference type="SUPFAM" id="SSF81631">
    <property type="entry name" value="PAP/OAS1 substrate-binding domain"/>
    <property type="match status" value="1"/>
</dbReference>
<protein>
    <submittedName>
        <fullName evidence="1">Aminoglycoside 6-adenylyltransferase</fullName>
    </submittedName>
</protein>
<dbReference type="InterPro" id="IPR043519">
    <property type="entry name" value="NT_sf"/>
</dbReference>
<proteinExistence type="predicted"/>
<evidence type="ECO:0000313" key="1">
    <source>
        <dbReference type="EMBL" id="MEC1177078.1"/>
    </source>
</evidence>
<dbReference type="RefSeq" id="WP_326121298.1">
    <property type="nucleotide sequence ID" value="NZ_JARSFG010000003.1"/>
</dbReference>
<organism evidence="1 2">
    <name type="scientific">Metasolibacillus meyeri</name>
    <dbReference type="NCBI Taxonomy" id="1071052"/>
    <lineage>
        <taxon>Bacteria</taxon>
        <taxon>Bacillati</taxon>
        <taxon>Bacillota</taxon>
        <taxon>Bacilli</taxon>
        <taxon>Bacillales</taxon>
        <taxon>Caryophanaceae</taxon>
        <taxon>Metasolibacillus</taxon>
    </lineage>
</organism>
<name>A0AAW9NQG9_9BACL</name>
<dbReference type="SUPFAM" id="SSF81301">
    <property type="entry name" value="Nucleotidyltransferase"/>
    <property type="match status" value="1"/>
</dbReference>
<dbReference type="EMBL" id="JARSFG010000003">
    <property type="protein sequence ID" value="MEC1177078.1"/>
    <property type="molecule type" value="Genomic_DNA"/>
</dbReference>
<comment type="caution">
    <text evidence="1">The sequence shown here is derived from an EMBL/GenBank/DDBJ whole genome shotgun (WGS) entry which is preliminary data.</text>
</comment>
<keyword evidence="2" id="KW-1185">Reference proteome</keyword>
<dbReference type="AlphaFoldDB" id="A0AAW9NQG9"/>
<dbReference type="PIRSF" id="PIRSF000812">
    <property type="entry name" value="AAD"/>
    <property type="match status" value="1"/>
</dbReference>